<feature type="transmembrane region" description="Helical" evidence="1">
    <location>
        <begin position="12"/>
        <end position="32"/>
    </location>
</feature>
<sequence>MGYSQNKKSNWIVALIGMFFALILVFVTPDIMSLFLFNNDNHIAHISYGKSFILYSLSFIIVFLVILVSHFIKQRVMKVIIPIIGLILFIYVNLIGTQYSIYLDEEYIEYNPLFSESERYEWAKVNKVIHEIPTDQYDEKYIFEFIDGTFFEFVAPKALTIEMNNKIHEKILSLEVSFEEY</sequence>
<dbReference type="AlphaFoldDB" id="A0A0A3HML1"/>
<evidence type="ECO:0000256" key="1">
    <source>
        <dbReference type="SAM" id="Phobius"/>
    </source>
</evidence>
<accession>A0A0A3HML1</accession>
<comment type="caution">
    <text evidence="2">The sequence shown here is derived from an EMBL/GenBank/DDBJ whole genome shotgun (WGS) entry which is preliminary data.</text>
</comment>
<dbReference type="eggNOG" id="ENOG5030C14">
    <property type="taxonomic scope" value="Bacteria"/>
</dbReference>
<dbReference type="EMBL" id="JPVN01000042">
    <property type="protein sequence ID" value="KGR73624.1"/>
    <property type="molecule type" value="Genomic_DNA"/>
</dbReference>
<evidence type="ECO:0000313" key="3">
    <source>
        <dbReference type="Proteomes" id="UP000030416"/>
    </source>
</evidence>
<protein>
    <submittedName>
        <fullName evidence="2">Uncharacterized protein</fullName>
    </submittedName>
</protein>
<keyword evidence="3" id="KW-1185">Reference proteome</keyword>
<organism evidence="2 3">
    <name type="scientific">Ureibacillus manganicus DSM 26584</name>
    <dbReference type="NCBI Taxonomy" id="1384049"/>
    <lineage>
        <taxon>Bacteria</taxon>
        <taxon>Bacillati</taxon>
        <taxon>Bacillota</taxon>
        <taxon>Bacilli</taxon>
        <taxon>Bacillales</taxon>
        <taxon>Caryophanaceae</taxon>
        <taxon>Ureibacillus</taxon>
    </lineage>
</organism>
<keyword evidence="1" id="KW-1133">Transmembrane helix</keyword>
<evidence type="ECO:0000313" key="2">
    <source>
        <dbReference type="EMBL" id="KGR73624.1"/>
    </source>
</evidence>
<keyword evidence="1" id="KW-0472">Membrane</keyword>
<gene>
    <name evidence="2" type="ORF">CD29_19365</name>
</gene>
<name>A0A0A3HML1_9BACL</name>
<feature type="transmembrane region" description="Helical" evidence="1">
    <location>
        <begin position="79"/>
        <end position="102"/>
    </location>
</feature>
<proteinExistence type="predicted"/>
<keyword evidence="1" id="KW-0812">Transmembrane</keyword>
<dbReference type="RefSeq" id="WP_036190302.1">
    <property type="nucleotide sequence ID" value="NZ_AVDA01000042.1"/>
</dbReference>
<feature type="transmembrane region" description="Helical" evidence="1">
    <location>
        <begin position="52"/>
        <end position="72"/>
    </location>
</feature>
<reference evidence="2 3" key="1">
    <citation type="submission" date="2014-02" db="EMBL/GenBank/DDBJ databases">
        <title>Draft genome sequence of Lysinibacillus manganicus DSM 26584T.</title>
        <authorList>
            <person name="Zhang F."/>
            <person name="Wang G."/>
            <person name="Zhang L."/>
        </authorList>
    </citation>
    <scope>NUCLEOTIDE SEQUENCE [LARGE SCALE GENOMIC DNA]</scope>
    <source>
        <strain evidence="2 3">DSM 26584</strain>
    </source>
</reference>
<dbReference type="OrthoDB" id="2736499at2"/>
<dbReference type="Proteomes" id="UP000030416">
    <property type="component" value="Unassembled WGS sequence"/>
</dbReference>